<feature type="chain" id="PRO_5044553011" evidence="1">
    <location>
        <begin position="22"/>
        <end position="105"/>
    </location>
</feature>
<reference evidence="2 3" key="2">
    <citation type="submission" date="2018-11" db="EMBL/GenBank/DDBJ databases">
        <authorList>
            <consortium name="Pathogen Informatics"/>
        </authorList>
    </citation>
    <scope>NUCLEOTIDE SEQUENCE [LARGE SCALE GENOMIC DNA]</scope>
</reference>
<evidence type="ECO:0000313" key="3">
    <source>
        <dbReference type="Proteomes" id="UP000050794"/>
    </source>
</evidence>
<proteinExistence type="predicted"/>
<reference evidence="4" key="1">
    <citation type="submission" date="2016-06" db="UniProtKB">
        <authorList>
            <consortium name="WormBaseParasite"/>
        </authorList>
    </citation>
    <scope>IDENTIFICATION</scope>
</reference>
<dbReference type="Proteomes" id="UP000050794">
    <property type="component" value="Unassembled WGS sequence"/>
</dbReference>
<gene>
    <name evidence="2" type="ORF">TCNE_LOCUS3803</name>
</gene>
<evidence type="ECO:0000313" key="2">
    <source>
        <dbReference type="EMBL" id="VDM29520.1"/>
    </source>
</evidence>
<accession>A0A183U5N3</accession>
<name>A0A183U5N3_TOXCA</name>
<protein>
    <submittedName>
        <fullName evidence="4">Secreted protein</fullName>
    </submittedName>
</protein>
<keyword evidence="3" id="KW-1185">Reference proteome</keyword>
<dbReference type="AlphaFoldDB" id="A0A183U5N3"/>
<dbReference type="EMBL" id="UYWY01005344">
    <property type="protein sequence ID" value="VDM29520.1"/>
    <property type="molecule type" value="Genomic_DNA"/>
</dbReference>
<keyword evidence="1" id="KW-0732">Signal</keyword>
<evidence type="ECO:0000256" key="1">
    <source>
        <dbReference type="SAM" id="SignalP"/>
    </source>
</evidence>
<sequence length="105" mass="12224">MHMLLTLILWLTAFLYVCPRAKELTSKGGIAKKRYVCICSVEQWARLLGEHIQEMFNDATKQLHIVAYYIKVMSRPLGKHASAFREEDAIWSGVYRERLVCNCFI</sequence>
<evidence type="ECO:0000313" key="4">
    <source>
        <dbReference type="WBParaSite" id="TCNE_0000380301-mRNA-1"/>
    </source>
</evidence>
<dbReference type="WBParaSite" id="TCNE_0000380301-mRNA-1">
    <property type="protein sequence ID" value="TCNE_0000380301-mRNA-1"/>
    <property type="gene ID" value="TCNE_0000380301"/>
</dbReference>
<organism evidence="3 4">
    <name type="scientific">Toxocara canis</name>
    <name type="common">Canine roundworm</name>
    <dbReference type="NCBI Taxonomy" id="6265"/>
    <lineage>
        <taxon>Eukaryota</taxon>
        <taxon>Metazoa</taxon>
        <taxon>Ecdysozoa</taxon>
        <taxon>Nematoda</taxon>
        <taxon>Chromadorea</taxon>
        <taxon>Rhabditida</taxon>
        <taxon>Spirurina</taxon>
        <taxon>Ascaridomorpha</taxon>
        <taxon>Ascaridoidea</taxon>
        <taxon>Toxocaridae</taxon>
        <taxon>Toxocara</taxon>
    </lineage>
</organism>
<feature type="signal peptide" evidence="1">
    <location>
        <begin position="1"/>
        <end position="21"/>
    </location>
</feature>